<dbReference type="PANTHER" id="PTHR37539:SF1">
    <property type="entry name" value="ER-BOUND OXYGENASE MPAB_MPAB'_RUBBER OXYGENASE CATALYTIC DOMAIN-CONTAINING PROTEIN"/>
    <property type="match status" value="1"/>
</dbReference>
<evidence type="ECO:0000259" key="2">
    <source>
        <dbReference type="Pfam" id="PF09995"/>
    </source>
</evidence>
<dbReference type="Pfam" id="PF09995">
    <property type="entry name" value="MPAB_Lcp_cat"/>
    <property type="match status" value="1"/>
</dbReference>
<dbReference type="PANTHER" id="PTHR37539">
    <property type="entry name" value="SECRETED PROTEIN-RELATED"/>
    <property type="match status" value="1"/>
</dbReference>
<keyword evidence="3" id="KW-0560">Oxidoreductase</keyword>
<dbReference type="GO" id="GO:0016491">
    <property type="term" value="F:oxidoreductase activity"/>
    <property type="evidence" value="ECO:0007669"/>
    <property type="project" value="UniProtKB-KW"/>
</dbReference>
<evidence type="ECO:0000313" key="4">
    <source>
        <dbReference type="Proteomes" id="UP001596220"/>
    </source>
</evidence>
<proteinExistence type="predicted"/>
<sequence length="406" mass="43601">MFDAAAFDALKFQGDPLADAVVADLVATNRVSVVNEVLEHFRANDQPIPEQLPDLVRDFLVATDNPPDWVDHDRVARAYGFFVDDGVHVASVLTFGAMVNCYAQPRASRVLTLTHGLNQPHRRLSETSQFVMNMMGRDAFGSGGTFVPTIQKTRLIHAAVRHFLTTSGRWDVEADGVPVCQQDMVGALLIFSVQVIEGMRRIGISVTEEEAADYYYVWRVTGAMLGIPVEALPESLEEARELSTAVVEAAYGPSPDGVVLTRHLLDLYERLFPGKVFDGVVAAMVRQVVNPEVADWMEVPNSRGWGRVVSTGARLVRALERSEDNSALATAILDRAGALLLGGSVRDLTNGQSTTLSIPTDLHERWAAAGTCPVPAQAGPARVDLAEPGPVQPGAASAGAAQAGPA</sequence>
<feature type="compositionally biased region" description="Low complexity" evidence="1">
    <location>
        <begin position="388"/>
        <end position="406"/>
    </location>
</feature>
<evidence type="ECO:0000313" key="3">
    <source>
        <dbReference type="EMBL" id="MFC6089874.1"/>
    </source>
</evidence>
<protein>
    <submittedName>
        <fullName evidence="3">Oxygenase MpaB family protein</fullName>
        <ecNumber evidence="3">1.-.-.-</ecNumber>
    </submittedName>
</protein>
<dbReference type="InterPro" id="IPR018713">
    <property type="entry name" value="MPAB/Lcp_cat_dom"/>
</dbReference>
<dbReference type="EMBL" id="JBHSQO010000009">
    <property type="protein sequence ID" value="MFC6089874.1"/>
    <property type="molecule type" value="Genomic_DNA"/>
</dbReference>
<evidence type="ECO:0000256" key="1">
    <source>
        <dbReference type="SAM" id="MobiDB-lite"/>
    </source>
</evidence>
<gene>
    <name evidence="3" type="ORF">ACFP3R_11385</name>
</gene>
<name>A0ABW1P2Q0_9PSEU</name>
<comment type="caution">
    <text evidence="3">The sequence shown here is derived from an EMBL/GenBank/DDBJ whole genome shotgun (WGS) entry which is preliminary data.</text>
</comment>
<dbReference type="InterPro" id="IPR037473">
    <property type="entry name" value="Lcp-like"/>
</dbReference>
<accession>A0ABW1P2Q0</accession>
<dbReference type="RefSeq" id="WP_380635316.1">
    <property type="nucleotide sequence ID" value="NZ_JBHSQO010000009.1"/>
</dbReference>
<dbReference type="Proteomes" id="UP001596220">
    <property type="component" value="Unassembled WGS sequence"/>
</dbReference>
<dbReference type="EC" id="1.-.-.-" evidence="3"/>
<reference evidence="4" key="1">
    <citation type="journal article" date="2019" name="Int. J. Syst. Evol. Microbiol.">
        <title>The Global Catalogue of Microorganisms (GCM) 10K type strain sequencing project: providing services to taxonomists for standard genome sequencing and annotation.</title>
        <authorList>
            <consortium name="The Broad Institute Genomics Platform"/>
            <consortium name="The Broad Institute Genome Sequencing Center for Infectious Disease"/>
            <person name="Wu L."/>
            <person name="Ma J."/>
        </authorList>
    </citation>
    <scope>NUCLEOTIDE SEQUENCE [LARGE SCALE GENOMIC DNA]</scope>
    <source>
        <strain evidence="4">CGMCC 4.7246</strain>
    </source>
</reference>
<keyword evidence="4" id="KW-1185">Reference proteome</keyword>
<organism evidence="3 4">
    <name type="scientific">Saccharothrix lopnurensis</name>
    <dbReference type="NCBI Taxonomy" id="1670621"/>
    <lineage>
        <taxon>Bacteria</taxon>
        <taxon>Bacillati</taxon>
        <taxon>Actinomycetota</taxon>
        <taxon>Actinomycetes</taxon>
        <taxon>Pseudonocardiales</taxon>
        <taxon>Pseudonocardiaceae</taxon>
        <taxon>Saccharothrix</taxon>
    </lineage>
</organism>
<feature type="domain" description="ER-bound oxygenase mpaB/mpaB'/Rubber oxygenase catalytic" evidence="2">
    <location>
        <begin position="96"/>
        <end position="318"/>
    </location>
</feature>
<feature type="region of interest" description="Disordered" evidence="1">
    <location>
        <begin position="384"/>
        <end position="406"/>
    </location>
</feature>